<dbReference type="GO" id="GO:0035269">
    <property type="term" value="P:protein O-linked glycosylation via mannose"/>
    <property type="evidence" value="ECO:0007669"/>
    <property type="project" value="TreeGrafter"/>
</dbReference>
<dbReference type="STRING" id="50990.A0A4Y7PSD5"/>
<dbReference type="EMBL" id="ML170209">
    <property type="protein sequence ID" value="TDL18327.1"/>
    <property type="molecule type" value="Genomic_DNA"/>
</dbReference>
<evidence type="ECO:0000256" key="3">
    <source>
        <dbReference type="ARBA" id="ARBA00022679"/>
    </source>
</evidence>
<gene>
    <name evidence="10" type="ORF">BD410DRAFT_775088</name>
</gene>
<keyword evidence="5" id="KW-1133">Transmembrane helix</keyword>
<keyword evidence="11" id="KW-1185">Reference proteome</keyword>
<proteinExistence type="predicted"/>
<keyword evidence="2" id="KW-0328">Glycosyltransferase</keyword>
<accession>A0A4Y7PSD5</accession>
<evidence type="ECO:0000313" key="11">
    <source>
        <dbReference type="Proteomes" id="UP000294933"/>
    </source>
</evidence>
<evidence type="ECO:0000256" key="5">
    <source>
        <dbReference type="ARBA" id="ARBA00022989"/>
    </source>
</evidence>
<dbReference type="GO" id="GO:0016020">
    <property type="term" value="C:membrane"/>
    <property type="evidence" value="ECO:0007669"/>
    <property type="project" value="UniProtKB-SubCell"/>
</dbReference>
<evidence type="ECO:0000256" key="2">
    <source>
        <dbReference type="ARBA" id="ARBA00022676"/>
    </source>
</evidence>
<dbReference type="Pfam" id="PF04577">
    <property type="entry name" value="Glyco_transf_61"/>
    <property type="match status" value="1"/>
</dbReference>
<keyword evidence="4" id="KW-0812">Transmembrane</keyword>
<dbReference type="VEuPathDB" id="FungiDB:BD410DRAFT_775088"/>
<feature type="chain" id="PRO_5021357186" description="Glycosyltransferase 61 catalytic domain-containing protein" evidence="8">
    <location>
        <begin position="26"/>
        <end position="464"/>
    </location>
</feature>
<keyword evidence="6" id="KW-0472">Membrane</keyword>
<evidence type="ECO:0000256" key="1">
    <source>
        <dbReference type="ARBA" id="ARBA00004167"/>
    </source>
</evidence>
<evidence type="ECO:0000256" key="8">
    <source>
        <dbReference type="SAM" id="SignalP"/>
    </source>
</evidence>
<reference evidence="10 11" key="1">
    <citation type="submission" date="2018-06" db="EMBL/GenBank/DDBJ databases">
        <title>A transcriptomic atlas of mushroom development highlights an independent origin of complex multicellularity.</title>
        <authorList>
            <consortium name="DOE Joint Genome Institute"/>
            <person name="Krizsan K."/>
            <person name="Almasi E."/>
            <person name="Merenyi Z."/>
            <person name="Sahu N."/>
            <person name="Viragh M."/>
            <person name="Koszo T."/>
            <person name="Mondo S."/>
            <person name="Kiss B."/>
            <person name="Balint B."/>
            <person name="Kues U."/>
            <person name="Barry K."/>
            <person name="Hegedus J.C."/>
            <person name="Henrissat B."/>
            <person name="Johnson J."/>
            <person name="Lipzen A."/>
            <person name="Ohm R."/>
            <person name="Nagy I."/>
            <person name="Pangilinan J."/>
            <person name="Yan J."/>
            <person name="Xiong Y."/>
            <person name="Grigoriev I.V."/>
            <person name="Hibbett D.S."/>
            <person name="Nagy L.G."/>
        </authorList>
    </citation>
    <scope>NUCLEOTIDE SEQUENCE [LARGE SCALE GENOMIC DNA]</scope>
    <source>
        <strain evidence="10 11">SZMC22713</strain>
    </source>
</reference>
<dbReference type="PANTHER" id="PTHR20961:SF38">
    <property type="entry name" value="PROTEIN O-LINKED-MANNOSE BETA-1,4-N-ACETYLGLUCOSAMINYLTRANSFERASE 2"/>
    <property type="match status" value="1"/>
</dbReference>
<evidence type="ECO:0000259" key="9">
    <source>
        <dbReference type="Pfam" id="PF04577"/>
    </source>
</evidence>
<evidence type="ECO:0000256" key="6">
    <source>
        <dbReference type="ARBA" id="ARBA00023136"/>
    </source>
</evidence>
<dbReference type="GO" id="GO:0097363">
    <property type="term" value="F:protein O-acetylglucosaminyltransferase activity"/>
    <property type="evidence" value="ECO:0007669"/>
    <property type="project" value="TreeGrafter"/>
</dbReference>
<name>A0A4Y7PSD5_9AGAM</name>
<dbReference type="InterPro" id="IPR007657">
    <property type="entry name" value="Glycosyltransferase_61"/>
</dbReference>
<keyword evidence="3" id="KW-0808">Transferase</keyword>
<dbReference type="Proteomes" id="UP000294933">
    <property type="component" value="Unassembled WGS sequence"/>
</dbReference>
<organism evidence="10 11">
    <name type="scientific">Rickenella mellea</name>
    <dbReference type="NCBI Taxonomy" id="50990"/>
    <lineage>
        <taxon>Eukaryota</taxon>
        <taxon>Fungi</taxon>
        <taxon>Dikarya</taxon>
        <taxon>Basidiomycota</taxon>
        <taxon>Agaricomycotina</taxon>
        <taxon>Agaricomycetes</taxon>
        <taxon>Hymenochaetales</taxon>
        <taxon>Rickenellaceae</taxon>
        <taxon>Rickenella</taxon>
    </lineage>
</organism>
<protein>
    <recommendedName>
        <fullName evidence="9">Glycosyltransferase 61 catalytic domain-containing protein</fullName>
    </recommendedName>
</protein>
<feature type="signal peptide" evidence="8">
    <location>
        <begin position="1"/>
        <end position="25"/>
    </location>
</feature>
<sequence length="464" mass="52915">MKRIPLHLLLLVCALVLLCCDVALHFFKRHTLEYLSVDNAARVPPVTWTGPPLETTVVAHAPGVWTVFDNVYALNGTLFVVTSNPFTVPNLKFIISTGIPLIHGEDEPARRLPTDREIRVVTPAQACSLFGDFVVRLSGPSWLVNDPNQFISHYYHWTAELLLGLWRSYASLALDFTPIGRTSLSPPSRLIFTRIGPTEWRDPALLNSWIIGAAFPSLSMEFEDDWTDRSQTHRPYMFERLLVADRAAAVHGESFQKTWRMASQAFELSASKYCVRRNVLDFSGLATEWINGPNPATLHRQQFVVTYISRQGWGRRMLRPGDHERLVHELIMLKIQFGIEVNVVEMDKLTRAEQFRLAGRTTIMIGVHGNGLTALLWMRPTQQSTVIEFFYPQGLAFDYEYTTRALGMVHYGVWNDEIFTRPNVPQWPNYPDGFHGNDIPLNGSVVAELIRHRLELNVNDDAYR</sequence>
<dbReference type="AlphaFoldDB" id="A0A4Y7PSD5"/>
<comment type="subcellular location">
    <subcellularLocation>
        <location evidence="1">Membrane</location>
        <topology evidence="1">Single-pass membrane protein</topology>
    </subcellularLocation>
</comment>
<evidence type="ECO:0000256" key="4">
    <source>
        <dbReference type="ARBA" id="ARBA00022692"/>
    </source>
</evidence>
<keyword evidence="8" id="KW-0732">Signal</keyword>
<evidence type="ECO:0000313" key="10">
    <source>
        <dbReference type="EMBL" id="TDL18327.1"/>
    </source>
</evidence>
<dbReference type="PANTHER" id="PTHR20961">
    <property type="entry name" value="GLYCOSYLTRANSFERASE"/>
    <property type="match status" value="1"/>
</dbReference>
<feature type="domain" description="Glycosyltransferase 61 catalytic" evidence="9">
    <location>
        <begin position="154"/>
        <end position="381"/>
    </location>
</feature>
<dbReference type="OrthoDB" id="529273at2759"/>
<dbReference type="GO" id="GO:0005783">
    <property type="term" value="C:endoplasmic reticulum"/>
    <property type="evidence" value="ECO:0007669"/>
    <property type="project" value="TreeGrafter"/>
</dbReference>
<dbReference type="InterPro" id="IPR049625">
    <property type="entry name" value="Glyco_transf_61_cat"/>
</dbReference>
<evidence type="ECO:0000256" key="7">
    <source>
        <dbReference type="ARBA" id="ARBA00023180"/>
    </source>
</evidence>
<keyword evidence="7" id="KW-0325">Glycoprotein</keyword>